<dbReference type="GO" id="GO:0000976">
    <property type="term" value="F:transcription cis-regulatory region binding"/>
    <property type="evidence" value="ECO:0007669"/>
    <property type="project" value="TreeGrafter"/>
</dbReference>
<feature type="compositionally biased region" description="Basic and acidic residues" evidence="6">
    <location>
        <begin position="202"/>
        <end position="220"/>
    </location>
</feature>
<feature type="compositionally biased region" description="Polar residues" evidence="6">
    <location>
        <begin position="500"/>
        <end position="518"/>
    </location>
</feature>
<evidence type="ECO:0000259" key="7">
    <source>
        <dbReference type="SMART" id="SM00906"/>
    </source>
</evidence>
<feature type="compositionally biased region" description="Polar residues" evidence="6">
    <location>
        <begin position="89"/>
        <end position="111"/>
    </location>
</feature>
<accession>A0A077R6Z4</accession>
<dbReference type="GO" id="GO:0005634">
    <property type="term" value="C:nucleus"/>
    <property type="evidence" value="ECO:0007669"/>
    <property type="project" value="UniProtKB-SubCell"/>
</dbReference>
<evidence type="ECO:0000313" key="8">
    <source>
        <dbReference type="EMBL" id="CDI52914.1"/>
    </source>
</evidence>
<feature type="domain" description="Xylanolytic transcriptional activator regulatory" evidence="7">
    <location>
        <begin position="452"/>
        <end position="604"/>
    </location>
</feature>
<dbReference type="EMBL" id="HG529557">
    <property type="protein sequence ID" value="CDI52914.1"/>
    <property type="molecule type" value="Genomic_DNA"/>
</dbReference>
<dbReference type="GO" id="GO:0006351">
    <property type="term" value="P:DNA-templated transcription"/>
    <property type="evidence" value="ECO:0007669"/>
    <property type="project" value="InterPro"/>
</dbReference>
<feature type="region of interest" description="Disordered" evidence="6">
    <location>
        <begin position="861"/>
        <end position="911"/>
    </location>
</feature>
<evidence type="ECO:0000256" key="3">
    <source>
        <dbReference type="ARBA" id="ARBA00023125"/>
    </source>
</evidence>
<dbReference type="GO" id="GO:0000981">
    <property type="term" value="F:DNA-binding transcription factor activity, RNA polymerase II-specific"/>
    <property type="evidence" value="ECO:0007669"/>
    <property type="project" value="TreeGrafter"/>
</dbReference>
<keyword evidence="4" id="KW-0804">Transcription</keyword>
<dbReference type="AlphaFoldDB" id="A0A077R6Z4"/>
<feature type="compositionally biased region" description="Polar residues" evidence="6">
    <location>
        <begin position="14"/>
        <end position="25"/>
    </location>
</feature>
<organism evidence="8">
    <name type="scientific">Melanopsichium pennsylvanicum 4</name>
    <dbReference type="NCBI Taxonomy" id="1398559"/>
    <lineage>
        <taxon>Eukaryota</taxon>
        <taxon>Fungi</taxon>
        <taxon>Dikarya</taxon>
        <taxon>Basidiomycota</taxon>
        <taxon>Ustilaginomycotina</taxon>
        <taxon>Ustilaginomycetes</taxon>
        <taxon>Ustilaginales</taxon>
        <taxon>Ustilaginaceae</taxon>
        <taxon>Melanopsichium</taxon>
    </lineage>
</organism>
<feature type="compositionally biased region" description="Polar residues" evidence="6">
    <location>
        <begin position="309"/>
        <end position="319"/>
    </location>
</feature>
<feature type="region of interest" description="Disordered" evidence="6">
    <location>
        <begin position="301"/>
        <end position="333"/>
    </location>
</feature>
<evidence type="ECO:0000256" key="5">
    <source>
        <dbReference type="ARBA" id="ARBA00023242"/>
    </source>
</evidence>
<feature type="compositionally biased region" description="Polar residues" evidence="6">
    <location>
        <begin position="142"/>
        <end position="158"/>
    </location>
</feature>
<dbReference type="GO" id="GO:0008270">
    <property type="term" value="F:zinc ion binding"/>
    <property type="evidence" value="ECO:0007669"/>
    <property type="project" value="InterPro"/>
</dbReference>
<name>A0A077R6Z4_9BASI</name>
<keyword evidence="3" id="KW-0238">DNA-binding</keyword>
<keyword evidence="5" id="KW-0539">Nucleus</keyword>
<dbReference type="InterPro" id="IPR051089">
    <property type="entry name" value="prtT"/>
</dbReference>
<reference evidence="8" key="1">
    <citation type="journal article" date="2014" name="Genome Biol. Evol.">
        <title>Gene Loss Rather Than Gene Gain Is Associated with a Host Jump from Monocots to Dicots in the Smut Fungus Melanopsichium pennsylvanicum.</title>
        <authorList>
            <person name="Sharma R."/>
            <person name="Mishra B."/>
            <person name="Runge F."/>
            <person name="Thines M."/>
        </authorList>
    </citation>
    <scope>NUCLEOTIDE SEQUENCE</scope>
    <source>
        <strain evidence="8">4</strain>
    </source>
</reference>
<feature type="region of interest" description="Disordered" evidence="6">
    <location>
        <begin position="1"/>
        <end position="288"/>
    </location>
</feature>
<dbReference type="SMART" id="SM00906">
    <property type="entry name" value="Fungal_trans"/>
    <property type="match status" value="1"/>
</dbReference>
<feature type="region of interest" description="Disordered" evidence="6">
    <location>
        <begin position="1040"/>
        <end position="1141"/>
    </location>
</feature>
<dbReference type="CDD" id="cd12148">
    <property type="entry name" value="fungal_TF_MHR"/>
    <property type="match status" value="1"/>
</dbReference>
<dbReference type="PANTHER" id="PTHR31845">
    <property type="entry name" value="FINGER DOMAIN PROTEIN, PUTATIVE-RELATED"/>
    <property type="match status" value="1"/>
</dbReference>
<evidence type="ECO:0000256" key="4">
    <source>
        <dbReference type="ARBA" id="ARBA00023163"/>
    </source>
</evidence>
<feature type="compositionally biased region" description="Gly residues" evidence="6">
    <location>
        <begin position="893"/>
        <end position="903"/>
    </location>
</feature>
<keyword evidence="2" id="KW-0805">Transcription regulation</keyword>
<dbReference type="PANTHER" id="PTHR31845:SF17">
    <property type="entry name" value="ZN(II)2CYS6 TRANSCRIPTION FACTOR (EUROFUNG)"/>
    <property type="match status" value="1"/>
</dbReference>
<sequence>MPVHAAPGYLLQQPPFQSAYGQSPTKPEDSLLQPQPSQMGQFDGALRPTNVWDADMKASTSSPSIDDPSRRQSVSRPGFEQGERGRISRSWQQNSTNTNLLGSSCSPSDAPTSAGAGSGWTPTSSAPNYPPPHSSRRRWTSSDRANSHTHSVEANLTPSDAAVANDATDSRETDISNDQLSAPIEALRGLADAAAAAAAEESEGHTSNDSGDEKMGEGDGKVQAAPGDAGTPTLLVVDEGGKRTALDSADGDSVDSGASPRKRSRHDTNNADSPSSNAGAGADSKLGAGSNAVASASANVGSNNATSGLSPSAANTSEGGSRRSGRMEAPGLITSAPGDLVTLGLVNETDATRLFEMFQRGVPKFISIFHLEDESMTTEEAYHHVRTTSYFLFNVMLAIGAKVECGGKSPSRLYQTCMAQAKRNAKDTMFTPVAGKAAVQAMVLLAAYSENGWLPLGLSIRMAQELGLDRSFQKLMSAVPPRGYIKHPQPPPPPKHLTFYHNSPPASSNYTGSPTDANSVGGESAEGKVSIPANANAAVAAANANTDRAAKRQLDELKDLARGSRLWFFLFLFDHQASYGAGRPAMLSKHYVRNCRAFLSLTYPLTVKTDARFISTLELLIIRETHYDAMAPYDQPVDSRMLTKMRKVTEELNEWHQYWSSDFDTRGYGQDSFFQQSLILQCASTELYLSCTALRGIRDANDAESMGPEQKELIIQATRAADTCLSISVNGNEYREMLGWAPHYTHVTAAFACVFLIKIARLFPRQVDTYGIFSNAERLAGRLAEVPAGKYARVIRILLAQVWKKIADLSPAIGLYAALGAEATRPGAITPAEIKTGGPSDSGISLLYKLLQEYQHGQIEGEARQGADGHAQSGDGDGTGNSNNNSDTHGASRGDGMGGGNGTGTRTPGFGDGSKWLMTGISSPSVGVAGVFGGLGASGMGAMSPTKAGLGGMYSHRGSISGIDYANHNGNSNGGGGVLDGGIWNHFLAPHTLSGSHSLGGGLGGDGSNNADHPTLQLPLWMQESTGASSSADSLFGDSANVADNSTSPAAAARGGGSSWSHKDHYQSPVPHHHQATSNGQYSTTTSPTYQIQQQQGSSSLSAHMGNNNMAPPHNHHQHRHSNSVGGVAPSPNGGGNMGAGMQGFGAGAGGTNFDNVLSDLGLPLDGLDGLFVDLPINAPTSQSNYSI</sequence>
<feature type="region of interest" description="Disordered" evidence="6">
    <location>
        <begin position="488"/>
        <end position="526"/>
    </location>
</feature>
<evidence type="ECO:0000256" key="2">
    <source>
        <dbReference type="ARBA" id="ARBA00023015"/>
    </source>
</evidence>
<evidence type="ECO:0000256" key="1">
    <source>
        <dbReference type="ARBA" id="ARBA00004123"/>
    </source>
</evidence>
<proteinExistence type="predicted"/>
<dbReference type="InterPro" id="IPR007219">
    <property type="entry name" value="XnlR_reg_dom"/>
</dbReference>
<comment type="subcellular location">
    <subcellularLocation>
        <location evidence="1">Nucleus</location>
    </subcellularLocation>
</comment>
<protein>
    <recommendedName>
        <fullName evidence="7">Xylanolytic transcriptional activator regulatory domain-containing protein</fullName>
    </recommendedName>
</protein>
<feature type="compositionally biased region" description="Low complexity" evidence="6">
    <location>
        <begin position="1081"/>
        <end position="1102"/>
    </location>
</feature>
<evidence type="ECO:0000256" key="6">
    <source>
        <dbReference type="SAM" id="MobiDB-lite"/>
    </source>
</evidence>